<feature type="compositionally biased region" description="Basic and acidic residues" evidence="7">
    <location>
        <begin position="240"/>
        <end position="263"/>
    </location>
</feature>
<dbReference type="GO" id="GO:0016787">
    <property type="term" value="F:hydrolase activity"/>
    <property type="evidence" value="ECO:0007669"/>
    <property type="project" value="UniProtKB-KW"/>
</dbReference>
<dbReference type="EMBL" id="LJSX01000001">
    <property type="protein sequence ID" value="KPQ12784.1"/>
    <property type="molecule type" value="Genomic_DNA"/>
</dbReference>
<evidence type="ECO:0000256" key="2">
    <source>
        <dbReference type="ARBA" id="ARBA00022801"/>
    </source>
</evidence>
<dbReference type="Proteomes" id="UP000050497">
    <property type="component" value="Unassembled WGS sequence"/>
</dbReference>
<comment type="function">
    <text evidence="5">Zinc chaperone that directly transfers zinc cofactor to target proteins, thereby activating them. Zinc is transferred from the CXCC motif in the GTPase domain to the zinc binding site in target proteins in a process requiring GTP hydrolysis.</text>
</comment>
<dbReference type="PANTHER" id="PTHR13748:SF62">
    <property type="entry name" value="COBW DOMAIN-CONTAINING PROTEIN"/>
    <property type="match status" value="1"/>
</dbReference>
<dbReference type="SMART" id="SM00833">
    <property type="entry name" value="CobW_C"/>
    <property type="match status" value="1"/>
</dbReference>
<dbReference type="Pfam" id="PF07683">
    <property type="entry name" value="CobW_C"/>
    <property type="match status" value="1"/>
</dbReference>
<keyword evidence="1" id="KW-0547">Nucleotide-binding</keyword>
<dbReference type="GO" id="GO:0000166">
    <property type="term" value="F:nucleotide binding"/>
    <property type="evidence" value="ECO:0007669"/>
    <property type="project" value="UniProtKB-KW"/>
</dbReference>
<dbReference type="InterPro" id="IPR011629">
    <property type="entry name" value="CobW-like_C"/>
</dbReference>
<evidence type="ECO:0000256" key="1">
    <source>
        <dbReference type="ARBA" id="ARBA00022741"/>
    </source>
</evidence>
<dbReference type="CDD" id="cd03112">
    <property type="entry name" value="CobW-like"/>
    <property type="match status" value="1"/>
</dbReference>
<keyword evidence="3" id="KW-0143">Chaperone</keyword>
<evidence type="ECO:0000256" key="3">
    <source>
        <dbReference type="ARBA" id="ARBA00023186"/>
    </source>
</evidence>
<feature type="region of interest" description="Disordered" evidence="7">
    <location>
        <begin position="240"/>
        <end position="270"/>
    </location>
</feature>
<dbReference type="InterPro" id="IPR036627">
    <property type="entry name" value="CobW-likC_sf"/>
</dbReference>
<dbReference type="GO" id="GO:0005737">
    <property type="term" value="C:cytoplasm"/>
    <property type="evidence" value="ECO:0007669"/>
    <property type="project" value="TreeGrafter"/>
</dbReference>
<feature type="domain" description="CobW C-terminal" evidence="8">
    <location>
        <begin position="277"/>
        <end position="373"/>
    </location>
</feature>
<organism evidence="9 11">
    <name type="scientific">Saliniramus fredricksonii</name>
    <dbReference type="NCBI Taxonomy" id="1653334"/>
    <lineage>
        <taxon>Bacteria</taxon>
        <taxon>Pseudomonadati</taxon>
        <taxon>Pseudomonadota</taxon>
        <taxon>Alphaproteobacteria</taxon>
        <taxon>Hyphomicrobiales</taxon>
        <taxon>Salinarimonadaceae</taxon>
        <taxon>Saliniramus</taxon>
    </lineage>
</organism>
<proteinExistence type="inferred from homology"/>
<dbReference type="InterPro" id="IPR051316">
    <property type="entry name" value="Zinc-reg_GTPase_activator"/>
</dbReference>
<evidence type="ECO:0000313" key="10">
    <source>
        <dbReference type="EMBL" id="SCC82541.1"/>
    </source>
</evidence>
<dbReference type="PANTHER" id="PTHR13748">
    <property type="entry name" value="COBW-RELATED"/>
    <property type="match status" value="1"/>
</dbReference>
<sequence length="397" mass="43101">MTDQNSAQPAAGRRPEPLPLTVLTGFLGSGKTTLLNRILTDPAMSDTVVIVNEFGEIGLDHMLVETVDEGMILLSAGCLCCSVRGDLIHTLEDLLRKRDNDRIMPFKRVIIETTGLADPAPILHAVLYHPYLSMRFAVQGLVTVVDAMAGAATLDTHEEAVRQAAMADRLVLSKTDLSDSGAVAALTARLRQLNPGAAILDAGDALDLESMVMSGLFDTQGKIGDVATWLSAEAIAEAEDAAHRRQHEHDHGHGHGHGHDEHHDHHHHDVNRHDASIRAFCLTSDAPVPQRSLDLFLDLLRASHGAKLLRVKGIVCIAEDPDHPVVLHGVQHVVHVPAILDAWPDDADRRTRLVFIVKDLDRAEVEALWQAFLGQPGIDRPDAQALADNPLRVAWGG</sequence>
<dbReference type="PATRIC" id="fig|1653334.4.peg.2044"/>
<dbReference type="Pfam" id="PF02492">
    <property type="entry name" value="cobW"/>
    <property type="match status" value="1"/>
</dbReference>
<dbReference type="Proteomes" id="UP000182800">
    <property type="component" value="Unassembled WGS sequence"/>
</dbReference>
<evidence type="ECO:0000256" key="6">
    <source>
        <dbReference type="ARBA" id="ARBA00049117"/>
    </source>
</evidence>
<dbReference type="SUPFAM" id="SSF52540">
    <property type="entry name" value="P-loop containing nucleoside triphosphate hydrolases"/>
    <property type="match status" value="1"/>
</dbReference>
<dbReference type="Gene3D" id="3.40.50.300">
    <property type="entry name" value="P-loop containing nucleotide triphosphate hydrolases"/>
    <property type="match status" value="1"/>
</dbReference>
<keyword evidence="12" id="KW-1185">Reference proteome</keyword>
<dbReference type="InterPro" id="IPR003495">
    <property type="entry name" value="CobW/HypB/UreG_nucleotide-bd"/>
</dbReference>
<dbReference type="EMBL" id="FMBM01000003">
    <property type="protein sequence ID" value="SCC82541.1"/>
    <property type="molecule type" value="Genomic_DNA"/>
</dbReference>
<dbReference type="Gene3D" id="3.30.1220.10">
    <property type="entry name" value="CobW-like, C-terminal domain"/>
    <property type="match status" value="1"/>
</dbReference>
<reference evidence="10 12" key="2">
    <citation type="submission" date="2016-08" db="EMBL/GenBank/DDBJ databases">
        <authorList>
            <person name="Varghese N."/>
            <person name="Submissions Spin"/>
        </authorList>
    </citation>
    <scope>NUCLEOTIDE SEQUENCE [LARGE SCALE GENOMIC DNA]</scope>
    <source>
        <strain evidence="10 12">HL-109</strain>
    </source>
</reference>
<dbReference type="AlphaFoldDB" id="A0A0P7XBY0"/>
<protein>
    <submittedName>
        <fullName evidence="10">GTPase, G3E family</fullName>
    </submittedName>
    <submittedName>
        <fullName evidence="9">Putative GTPases (G3E family)</fullName>
    </submittedName>
</protein>
<dbReference type="InterPro" id="IPR027417">
    <property type="entry name" value="P-loop_NTPase"/>
</dbReference>
<evidence type="ECO:0000256" key="7">
    <source>
        <dbReference type="SAM" id="MobiDB-lite"/>
    </source>
</evidence>
<dbReference type="OrthoDB" id="9808822at2"/>
<keyword evidence="2" id="KW-0378">Hydrolase</keyword>
<evidence type="ECO:0000259" key="8">
    <source>
        <dbReference type="SMART" id="SM00833"/>
    </source>
</evidence>
<evidence type="ECO:0000313" key="12">
    <source>
        <dbReference type="Proteomes" id="UP000182800"/>
    </source>
</evidence>
<evidence type="ECO:0000313" key="9">
    <source>
        <dbReference type="EMBL" id="KPQ12784.1"/>
    </source>
</evidence>
<reference evidence="9 11" key="1">
    <citation type="submission" date="2015-09" db="EMBL/GenBank/DDBJ databases">
        <title>Identification and resolution of microdiversity through metagenomic sequencing of parallel consortia.</title>
        <authorList>
            <person name="Nelson W.C."/>
            <person name="Romine M.F."/>
            <person name="Lindemann S.R."/>
        </authorList>
    </citation>
    <scope>NUCLEOTIDE SEQUENCE [LARGE SCALE GENOMIC DNA]</scope>
    <source>
        <strain evidence="9">HL-109</strain>
    </source>
</reference>
<comment type="caution">
    <text evidence="9">The sequence shown here is derived from an EMBL/GenBank/DDBJ whole genome shotgun (WGS) entry which is preliminary data.</text>
</comment>
<gene>
    <name evidence="10" type="ORF">GA0071312_3546</name>
    <name evidence="9" type="ORF">HLUCCO17_01420</name>
</gene>
<comment type="catalytic activity">
    <reaction evidence="6">
        <text>GTP + H2O = GDP + phosphate + H(+)</text>
        <dbReference type="Rhea" id="RHEA:19669"/>
        <dbReference type="ChEBI" id="CHEBI:15377"/>
        <dbReference type="ChEBI" id="CHEBI:15378"/>
        <dbReference type="ChEBI" id="CHEBI:37565"/>
        <dbReference type="ChEBI" id="CHEBI:43474"/>
        <dbReference type="ChEBI" id="CHEBI:58189"/>
    </reaction>
    <physiologicalReaction direction="left-to-right" evidence="6">
        <dbReference type="Rhea" id="RHEA:19670"/>
    </physiologicalReaction>
</comment>
<dbReference type="STRING" id="1653334.GA0071312_3546"/>
<dbReference type="RefSeq" id="WP_074446354.1">
    <property type="nucleotide sequence ID" value="NZ_FMBM01000003.1"/>
</dbReference>
<evidence type="ECO:0000256" key="5">
    <source>
        <dbReference type="ARBA" id="ARBA00045658"/>
    </source>
</evidence>
<accession>A0A0P7XBY0</accession>
<dbReference type="SUPFAM" id="SSF90002">
    <property type="entry name" value="Hypothetical protein YjiA, C-terminal domain"/>
    <property type="match status" value="1"/>
</dbReference>
<comment type="similarity">
    <text evidence="4">Belongs to the SIMIBI class G3E GTPase family. ZNG1 subfamily.</text>
</comment>
<name>A0A0P7XBY0_9HYPH</name>
<evidence type="ECO:0000313" key="11">
    <source>
        <dbReference type="Proteomes" id="UP000050497"/>
    </source>
</evidence>
<evidence type="ECO:0000256" key="4">
    <source>
        <dbReference type="ARBA" id="ARBA00034320"/>
    </source>
</evidence>